<dbReference type="EMBL" id="CAEZZP010000089">
    <property type="protein sequence ID" value="CAB4778690.1"/>
    <property type="molecule type" value="Genomic_DNA"/>
</dbReference>
<evidence type="ECO:0000313" key="1">
    <source>
        <dbReference type="EMBL" id="CAB4723495.1"/>
    </source>
</evidence>
<dbReference type="EMBL" id="CAFBMF010000046">
    <property type="protein sequence ID" value="CAB4899768.1"/>
    <property type="molecule type" value="Genomic_DNA"/>
</dbReference>
<dbReference type="CDD" id="cd07821">
    <property type="entry name" value="PYR_PYL_RCAR_like"/>
    <property type="match status" value="1"/>
</dbReference>
<dbReference type="Gene3D" id="3.30.530.20">
    <property type="match status" value="1"/>
</dbReference>
<evidence type="ECO:0000313" key="5">
    <source>
        <dbReference type="EMBL" id="CAB4899768.1"/>
    </source>
</evidence>
<organism evidence="1">
    <name type="scientific">freshwater metagenome</name>
    <dbReference type="NCBI Taxonomy" id="449393"/>
    <lineage>
        <taxon>unclassified sequences</taxon>
        <taxon>metagenomes</taxon>
        <taxon>ecological metagenomes</taxon>
    </lineage>
</organism>
<dbReference type="AlphaFoldDB" id="A0A6J6RLU8"/>
<dbReference type="EMBL" id="CAFBLJ010000062">
    <property type="protein sequence ID" value="CAB4874521.1"/>
    <property type="molecule type" value="Genomic_DNA"/>
</dbReference>
<gene>
    <name evidence="1" type="ORF">UFOPK2658_01226</name>
    <name evidence="2" type="ORF">UFOPK2880_01291</name>
    <name evidence="3" type="ORF">UFOPK3004_00842</name>
    <name evidence="4" type="ORF">UFOPK3304_01194</name>
    <name evidence="5" type="ORF">UFOPK3494_00875</name>
    <name evidence="6" type="ORF">UFOPK4134_01062</name>
</gene>
<dbReference type="InterPro" id="IPR023393">
    <property type="entry name" value="START-like_dom_sf"/>
</dbReference>
<dbReference type="EMBL" id="CAFAAL010000062">
    <property type="protein sequence ID" value="CAB4804135.1"/>
    <property type="molecule type" value="Genomic_DNA"/>
</dbReference>
<evidence type="ECO:0000313" key="6">
    <source>
        <dbReference type="EMBL" id="CAB5031765.1"/>
    </source>
</evidence>
<protein>
    <submittedName>
        <fullName evidence="1">Unannotated protein</fullName>
    </submittedName>
</protein>
<dbReference type="InterPro" id="IPR019587">
    <property type="entry name" value="Polyketide_cyclase/dehydratase"/>
</dbReference>
<evidence type="ECO:0000313" key="3">
    <source>
        <dbReference type="EMBL" id="CAB4804135.1"/>
    </source>
</evidence>
<dbReference type="Pfam" id="PF10604">
    <property type="entry name" value="Polyketide_cyc2"/>
    <property type="match status" value="1"/>
</dbReference>
<proteinExistence type="predicted"/>
<accession>A0A6J6RLU8</accession>
<evidence type="ECO:0000313" key="2">
    <source>
        <dbReference type="EMBL" id="CAB4778690.1"/>
    </source>
</evidence>
<name>A0A6J6RLU8_9ZZZZ</name>
<sequence length="138" mass="15324">MGTVRRHVFIDSPADEVWALVGDPARLHDWFPITSCEVVGKKRWINLGSGLRFEEDIITLDHDLRRFQYSIVNNLIVKSHLGTVDVIPDGPNRCMVMYGTDIDPEPMGLIIIGAAGAGLEKLKEIFAAKKNSTKHGAK</sequence>
<evidence type="ECO:0000313" key="4">
    <source>
        <dbReference type="EMBL" id="CAB4874521.1"/>
    </source>
</evidence>
<reference evidence="1" key="1">
    <citation type="submission" date="2020-05" db="EMBL/GenBank/DDBJ databases">
        <authorList>
            <person name="Chiriac C."/>
            <person name="Salcher M."/>
            <person name="Ghai R."/>
            <person name="Kavagutti S V."/>
        </authorList>
    </citation>
    <scope>NUCLEOTIDE SEQUENCE</scope>
</reference>
<dbReference type="SUPFAM" id="SSF55961">
    <property type="entry name" value="Bet v1-like"/>
    <property type="match status" value="1"/>
</dbReference>
<dbReference type="EMBL" id="CAFBPS010000078">
    <property type="protein sequence ID" value="CAB5031765.1"/>
    <property type="molecule type" value="Genomic_DNA"/>
</dbReference>
<dbReference type="EMBL" id="CAEZYH010000055">
    <property type="protein sequence ID" value="CAB4723495.1"/>
    <property type="molecule type" value="Genomic_DNA"/>
</dbReference>